<comment type="caution">
    <text evidence="2">The sequence shown here is derived from an EMBL/GenBank/DDBJ whole genome shotgun (WGS) entry which is preliminary data.</text>
</comment>
<feature type="domain" description="Beta-galactosidase trimerisation" evidence="1">
    <location>
        <begin position="371"/>
        <end position="438"/>
    </location>
</feature>
<evidence type="ECO:0000313" key="2">
    <source>
        <dbReference type="EMBL" id="MBD2869449.1"/>
    </source>
</evidence>
<dbReference type="EMBL" id="JACXIY010000015">
    <property type="protein sequence ID" value="MBD2869449.1"/>
    <property type="molecule type" value="Genomic_DNA"/>
</dbReference>
<dbReference type="Gene3D" id="3.40.50.880">
    <property type="match status" value="1"/>
</dbReference>
<dbReference type="InterPro" id="IPR028212">
    <property type="entry name" value="GHL6"/>
</dbReference>
<name>A0A927H7C3_9BACL</name>
<dbReference type="Pfam" id="PF08532">
    <property type="entry name" value="Glyco_hydro_42M"/>
    <property type="match status" value="1"/>
</dbReference>
<keyword evidence="3" id="KW-1185">Reference proteome</keyword>
<dbReference type="InterPro" id="IPR013738">
    <property type="entry name" value="Beta_galactosidase_Trimer"/>
</dbReference>
<dbReference type="GO" id="GO:0005975">
    <property type="term" value="P:carbohydrate metabolic process"/>
    <property type="evidence" value="ECO:0007669"/>
    <property type="project" value="InterPro"/>
</dbReference>
<reference evidence="2" key="1">
    <citation type="submission" date="2020-09" db="EMBL/GenBank/DDBJ databases">
        <title>A novel bacterium of genus Paenibacillus, isolated from South China Sea.</title>
        <authorList>
            <person name="Huang H."/>
            <person name="Mo K."/>
            <person name="Hu Y."/>
        </authorList>
    </citation>
    <scope>NUCLEOTIDE SEQUENCE</scope>
    <source>
        <strain evidence="2">IB182493</strain>
    </source>
</reference>
<evidence type="ECO:0000259" key="1">
    <source>
        <dbReference type="Pfam" id="PF08532"/>
    </source>
</evidence>
<proteinExistence type="predicted"/>
<dbReference type="InterPro" id="IPR029062">
    <property type="entry name" value="Class_I_gatase-like"/>
</dbReference>
<evidence type="ECO:0000313" key="3">
    <source>
        <dbReference type="Proteomes" id="UP000632125"/>
    </source>
</evidence>
<dbReference type="Proteomes" id="UP000632125">
    <property type="component" value="Unassembled WGS sequence"/>
</dbReference>
<protein>
    <submittedName>
        <fullName evidence="2">Beta-galactosidase trimerization domain-containing protein</fullName>
    </submittedName>
</protein>
<dbReference type="SUPFAM" id="SSF52317">
    <property type="entry name" value="Class I glutamine amidotransferase-like"/>
    <property type="match status" value="1"/>
</dbReference>
<dbReference type="CDD" id="cd03143">
    <property type="entry name" value="A4_beta-galactosidase_middle_domain"/>
    <property type="match status" value="1"/>
</dbReference>
<dbReference type="Gene3D" id="3.20.20.80">
    <property type="entry name" value="Glycosidases"/>
    <property type="match status" value="1"/>
</dbReference>
<organism evidence="2 3">
    <name type="scientific">Paenibacillus arenilitoris</name>
    <dbReference type="NCBI Taxonomy" id="2772299"/>
    <lineage>
        <taxon>Bacteria</taxon>
        <taxon>Bacillati</taxon>
        <taxon>Bacillota</taxon>
        <taxon>Bacilli</taxon>
        <taxon>Bacillales</taxon>
        <taxon>Paenibacillaceae</taxon>
        <taxon>Paenibacillus</taxon>
    </lineage>
</organism>
<accession>A0A927H7C3</accession>
<dbReference type="InterPro" id="IPR017853">
    <property type="entry name" value="GH"/>
</dbReference>
<sequence>MEVGNMDAQAWWRQPLRIIQPNLQVKDTRFIDPERLAGQLKEMGANTVVFNVGGIYAWYRSEIPFHHVNEYLPKDKDLLEEVIAAFHKEGLKFVARVDFSKADDAVYQMRPEWFVRNGDGHPQIIGAQRPGSWSLLMSTCINAGYRNEEVAAPVLTEALGRYAIDGVFFNNPGTIPCQCGRCRDKYFDIFGSPMPERSQDYDRSWGSLCLKHNMELLNGVIKETRPDVPVISYYNLFNERLDDRKAAADLLCTEPQNVLSQGHRQIPEFWKPALSIKLGRSRSGAAAPLGIVHSCPGMDWRHTGLPPADYAFWLAQIPAYGGQIWHSLTGVPDTIRDKRIVKTVTHFNKQVAKIEQEMQGANSLADVALLWSARPSTEGWADGLINRQIPFDILPEEQAGLETLLRYKAVIVPEQYPIGTEEVARWREYVNRGGHLIVEGMLHSAVRGELCELLGVLPALTVSEPLAASYLRFEGTGNPLQTGLEDTELIAHRGRVVYCKPAAGSAVLATLVPPFSPLESVGAPPERASLSVERTDIPLAVHRRAGGGGVLYLPFSLSGLLNDFKLGEHYQLLDNAIDLVLNGDRLIRMTPVTGLQVALYRNKEGLLLHLVNGAGRRPLTGAIPLYQIEAALPLAALQGSASSVSGLLEAGNLPFRIEEDVVRFTVPKLDVWEVVKIVKQKE</sequence>
<dbReference type="SUPFAM" id="SSF51445">
    <property type="entry name" value="(Trans)glycosidases"/>
    <property type="match status" value="1"/>
</dbReference>
<gene>
    <name evidence="2" type="ORF">IDH41_12740</name>
</gene>
<dbReference type="Pfam" id="PF14871">
    <property type="entry name" value="GHL6"/>
    <property type="match status" value="1"/>
</dbReference>
<dbReference type="GO" id="GO:0004565">
    <property type="term" value="F:beta-galactosidase activity"/>
    <property type="evidence" value="ECO:0007669"/>
    <property type="project" value="InterPro"/>
</dbReference>
<dbReference type="AlphaFoldDB" id="A0A927H7C3"/>